<keyword evidence="2" id="KW-0325">Glycoprotein</keyword>
<dbReference type="eggNOG" id="KOG1382">
    <property type="taxonomic scope" value="Eukaryota"/>
</dbReference>
<dbReference type="PANTHER" id="PTHR20963:SF18">
    <property type="entry name" value="ACID PHOSPHATASE PHO11-RELATED"/>
    <property type="match status" value="1"/>
</dbReference>
<dbReference type="Pfam" id="PF00328">
    <property type="entry name" value="His_Phos_2"/>
    <property type="match status" value="1"/>
</dbReference>
<dbReference type="InterPro" id="IPR000560">
    <property type="entry name" value="His_Pase_clade-2"/>
</dbReference>
<evidence type="ECO:0000256" key="3">
    <source>
        <dbReference type="PIRSR" id="PIRSR000894-1"/>
    </source>
</evidence>
<feature type="active site" description="Nucleophile" evidence="3">
    <location>
        <position position="125"/>
    </location>
</feature>
<keyword evidence="1" id="KW-0378">Hydrolase</keyword>
<dbReference type="OrthoDB" id="6509975at2759"/>
<dbReference type="PANTHER" id="PTHR20963">
    <property type="entry name" value="MULTIPLE INOSITOL POLYPHOSPHATE PHOSPHATASE-RELATED"/>
    <property type="match status" value="1"/>
</dbReference>
<dbReference type="Gene3D" id="3.40.50.1240">
    <property type="entry name" value="Phosphoglycerate mutase-like"/>
    <property type="match status" value="1"/>
</dbReference>
<dbReference type="Proteomes" id="UP000018144">
    <property type="component" value="Unassembled WGS sequence"/>
</dbReference>
<feature type="disulfide bond" evidence="4">
    <location>
        <begin position="114"/>
        <end position="440"/>
    </location>
</feature>
<evidence type="ECO:0000313" key="5">
    <source>
        <dbReference type="EMBL" id="CCX06869.1"/>
    </source>
</evidence>
<gene>
    <name evidence="5" type="ORF">PCON_06456</name>
</gene>
<dbReference type="EMBL" id="HF935319">
    <property type="protein sequence ID" value="CCX06869.1"/>
    <property type="molecule type" value="Genomic_DNA"/>
</dbReference>
<dbReference type="SUPFAM" id="SSF53254">
    <property type="entry name" value="Phosphoglycerate mutase-like"/>
    <property type="match status" value="1"/>
</dbReference>
<evidence type="ECO:0000256" key="1">
    <source>
        <dbReference type="ARBA" id="ARBA00022801"/>
    </source>
</evidence>
<dbReference type="PIRSF" id="PIRSF000894">
    <property type="entry name" value="Acid_phosphatase"/>
    <property type="match status" value="1"/>
</dbReference>
<evidence type="ECO:0000313" key="6">
    <source>
        <dbReference type="Proteomes" id="UP000018144"/>
    </source>
</evidence>
<reference evidence="5 6" key="1">
    <citation type="journal article" date="2013" name="PLoS Genet.">
        <title>The genome and development-dependent transcriptomes of Pyronema confluens: a window into fungal evolution.</title>
        <authorList>
            <person name="Traeger S."/>
            <person name="Altegoer F."/>
            <person name="Freitag M."/>
            <person name="Gabaldon T."/>
            <person name="Kempken F."/>
            <person name="Kumar A."/>
            <person name="Marcet-Houben M."/>
            <person name="Poggeler S."/>
            <person name="Stajich J.E."/>
            <person name="Nowrousian M."/>
        </authorList>
    </citation>
    <scope>NUCLEOTIDE SEQUENCE [LARGE SCALE GENOMIC DNA]</scope>
    <source>
        <strain evidence="6">CBS 100304</strain>
        <tissue evidence="5">Vegetative mycelium</tissue>
    </source>
</reference>
<evidence type="ECO:0000256" key="4">
    <source>
        <dbReference type="PIRSR" id="PIRSR000894-2"/>
    </source>
</evidence>
<accession>U4L9K9</accession>
<dbReference type="GO" id="GO:0003993">
    <property type="term" value="F:acid phosphatase activity"/>
    <property type="evidence" value="ECO:0007669"/>
    <property type="project" value="TreeGrafter"/>
</dbReference>
<feature type="disulfide bond" evidence="4">
    <location>
        <begin position="460"/>
        <end position="468"/>
    </location>
</feature>
<dbReference type="AlphaFoldDB" id="U4L9K9"/>
<dbReference type="OMA" id="RGRSDWC"/>
<dbReference type="InterPro" id="IPR029033">
    <property type="entry name" value="His_PPase_superfam"/>
</dbReference>
<keyword evidence="6" id="KW-1185">Reference proteome</keyword>
<name>U4L9K9_PYROM</name>
<keyword evidence="4" id="KW-1015">Disulfide bond</keyword>
<evidence type="ECO:0000256" key="2">
    <source>
        <dbReference type="ARBA" id="ARBA00023180"/>
    </source>
</evidence>
<feature type="disulfide bond" evidence="4">
    <location>
        <begin position="316"/>
        <end position="329"/>
    </location>
</feature>
<sequence>MEERMQSCWSKLLSRMGFAVLTVSFMVCLLATVLFLLNPTQGLALNSLRFTRLQQVLPGYLQTEHKGWNVEAPITSLQNSTDDWNILYHLGGNGPWIDRLDGVVDGGVAVPSGCEVDMVHLMSRHAERYPTQKAGIRMLEMINRLKAHPEPFVGELSFLNNWTYFSDTPGQHFEQLTTTGPYAGVLEAFATGVKLATRYGHLKNYTEKAVTHVWACGCQRVIDTARHFSAGFFGLDNPHAQVITIPEDETRGGDTLTPGDTCLTYLSDLVHGHDNGAFQLAHFQTTYLPSIAERLSAVNPTHPIKPADVYAMQELCGFEMLVRGSSPWCAVFTQEDWAQFEYARDLLHYYRAGPGTPYSIAMGSLWLNATAELLLDGPEKRGSIFASFVHDGDVVPMITALGIMEEEQKMPSDRFWEQRKWKTSQVTPMGGRVIFERLSCPTGKFVRVNVNDGIIPLPGCADGPGSSCELTRFSDYVGKRREKGGDFKKVCGLSDEAPEKIDFLRQPGYER</sequence>
<proteinExistence type="predicted"/>
<dbReference type="GO" id="GO:0009277">
    <property type="term" value="C:fungal-type cell wall"/>
    <property type="evidence" value="ECO:0007669"/>
    <property type="project" value="TreeGrafter"/>
</dbReference>
<organism evidence="5 6">
    <name type="scientific">Pyronema omphalodes (strain CBS 100304)</name>
    <name type="common">Pyronema confluens</name>
    <dbReference type="NCBI Taxonomy" id="1076935"/>
    <lineage>
        <taxon>Eukaryota</taxon>
        <taxon>Fungi</taxon>
        <taxon>Dikarya</taxon>
        <taxon>Ascomycota</taxon>
        <taxon>Pezizomycotina</taxon>
        <taxon>Pezizomycetes</taxon>
        <taxon>Pezizales</taxon>
        <taxon>Pyronemataceae</taxon>
        <taxon>Pyronema</taxon>
    </lineage>
</organism>
<dbReference type="STRING" id="1076935.U4L9K9"/>
<protein>
    <submittedName>
        <fullName evidence="5">Similar to 3-phytase B acc. no. P34754</fullName>
    </submittedName>
</protein>
<dbReference type="CDD" id="cd07061">
    <property type="entry name" value="HP_HAP_like"/>
    <property type="match status" value="1"/>
</dbReference>
<dbReference type="InterPro" id="IPR016274">
    <property type="entry name" value="Histidine_acid_Pase_euk"/>
</dbReference>
<feature type="active site" description="Proton donor" evidence="3">
    <location>
        <position position="391"/>
    </location>
</feature>